<organism evidence="1 2">
    <name type="scientific">Pelagerythrobacter aerophilus</name>
    <dbReference type="NCBI Taxonomy" id="2306995"/>
    <lineage>
        <taxon>Bacteria</taxon>
        <taxon>Pseudomonadati</taxon>
        <taxon>Pseudomonadota</taxon>
        <taxon>Alphaproteobacteria</taxon>
        <taxon>Sphingomonadales</taxon>
        <taxon>Erythrobacteraceae</taxon>
        <taxon>Pelagerythrobacter</taxon>
    </lineage>
</organism>
<proteinExistence type="predicted"/>
<reference evidence="1 2" key="1">
    <citation type="submission" date="2018-08" db="EMBL/GenBank/DDBJ databases">
        <title>Altererythrobacter sp.Ery1 and Ery12, the genome sequencing of novel strains in genus Alterythrobacter.</title>
        <authorList>
            <person name="Cheng H."/>
            <person name="Wu Y.-H."/>
            <person name="Fang C."/>
            <person name="Xu X.-W."/>
        </authorList>
    </citation>
    <scope>NUCLEOTIDE SEQUENCE [LARGE SCALE GENOMIC DNA]</scope>
    <source>
        <strain evidence="1 2">Ery1</strain>
    </source>
</reference>
<comment type="caution">
    <text evidence="1">The sequence shown here is derived from an EMBL/GenBank/DDBJ whole genome shotgun (WGS) entry which is preliminary data.</text>
</comment>
<sequence length="158" mass="17061">MLLEVAVPDNLVVRKNQHLSNARAKELAASGVRKAVKAHGKDKVANAADVQVRTVEKWMAEASLPSIDNLLNIANLHRGVSDALHQEMGWAGLTPSRANPANDLELAAGLGHSVAELIDRLRDGKRCHVDTAVLAALFRELIPQMQAVVDEDDARRAA</sequence>
<dbReference type="Proteomes" id="UP000285092">
    <property type="component" value="Unassembled WGS sequence"/>
</dbReference>
<name>A0A418NJS7_9SPHN</name>
<dbReference type="AlphaFoldDB" id="A0A418NJS7"/>
<accession>A0A418NJS7</accession>
<evidence type="ECO:0000313" key="1">
    <source>
        <dbReference type="EMBL" id="RIV79550.1"/>
    </source>
</evidence>
<keyword evidence="2" id="KW-1185">Reference proteome</keyword>
<evidence type="ECO:0000313" key="2">
    <source>
        <dbReference type="Proteomes" id="UP000285092"/>
    </source>
</evidence>
<gene>
    <name evidence="1" type="ORF">D2V04_06150</name>
</gene>
<protein>
    <submittedName>
        <fullName evidence="1">Uncharacterized protein</fullName>
    </submittedName>
</protein>
<dbReference type="EMBL" id="QXFK01000014">
    <property type="protein sequence ID" value="RIV79550.1"/>
    <property type="molecule type" value="Genomic_DNA"/>
</dbReference>